<feature type="repeat" description="WD" evidence="4">
    <location>
        <begin position="1107"/>
        <end position="1148"/>
    </location>
</feature>
<dbReference type="SUPFAM" id="SSF50978">
    <property type="entry name" value="WD40 repeat-like"/>
    <property type="match status" value="2"/>
</dbReference>
<feature type="repeat" description="WD" evidence="4">
    <location>
        <begin position="1271"/>
        <end position="1312"/>
    </location>
</feature>
<dbReference type="PROSITE" id="PS00678">
    <property type="entry name" value="WD_REPEATS_1"/>
    <property type="match status" value="3"/>
</dbReference>
<dbReference type="Pfam" id="PF00400">
    <property type="entry name" value="WD40"/>
    <property type="match status" value="11"/>
</dbReference>
<keyword evidence="7" id="KW-1185">Reference proteome</keyword>
<dbReference type="Gene3D" id="1.25.40.20">
    <property type="entry name" value="Ankyrin repeat-containing domain"/>
    <property type="match status" value="4"/>
</dbReference>
<gene>
    <name evidence="6" type="ORF">HYH03_009908</name>
</gene>
<comment type="caution">
    <text evidence="6">The sequence shown here is derived from an EMBL/GenBank/DDBJ whole genome shotgun (WGS) entry which is preliminary data.</text>
</comment>
<name>A0A835XXL5_9CHLO</name>
<feature type="repeat" description="WD" evidence="4">
    <location>
        <begin position="1149"/>
        <end position="1190"/>
    </location>
</feature>
<protein>
    <recommendedName>
        <fullName evidence="5">Nephrocystin 3-like N-terminal domain-containing protein</fullName>
    </recommendedName>
</protein>
<feature type="repeat" description="ANK" evidence="3">
    <location>
        <begin position="1557"/>
        <end position="1596"/>
    </location>
</feature>
<feature type="repeat" description="WD" evidence="4">
    <location>
        <begin position="1313"/>
        <end position="1345"/>
    </location>
</feature>
<feature type="repeat" description="WD" evidence="4">
    <location>
        <begin position="940"/>
        <end position="981"/>
    </location>
</feature>
<dbReference type="Pfam" id="PF13857">
    <property type="entry name" value="Ank_5"/>
    <property type="match status" value="1"/>
</dbReference>
<reference evidence="6" key="1">
    <citation type="journal article" date="2020" name="bioRxiv">
        <title>Comparative genomics of Chlamydomonas.</title>
        <authorList>
            <person name="Craig R.J."/>
            <person name="Hasan A.R."/>
            <person name="Ness R.W."/>
            <person name="Keightley P.D."/>
        </authorList>
    </citation>
    <scope>NUCLEOTIDE SEQUENCE</scope>
    <source>
        <strain evidence="6">CCAP 11/70</strain>
    </source>
</reference>
<keyword evidence="1 4" id="KW-0853">WD repeat</keyword>
<feature type="repeat" description="WD" evidence="4">
    <location>
        <begin position="815"/>
        <end position="856"/>
    </location>
</feature>
<dbReference type="InterPro" id="IPR036770">
    <property type="entry name" value="Ankyrin_rpt-contain_sf"/>
</dbReference>
<dbReference type="SMART" id="SM00248">
    <property type="entry name" value="ANK"/>
    <property type="match status" value="9"/>
</dbReference>
<evidence type="ECO:0000256" key="4">
    <source>
        <dbReference type="PROSITE-ProRule" id="PRU00221"/>
    </source>
</evidence>
<dbReference type="InterPro" id="IPR036322">
    <property type="entry name" value="WD40_repeat_dom_sf"/>
</dbReference>
<keyword evidence="3" id="KW-0040">ANK repeat</keyword>
<dbReference type="InterPro" id="IPR056884">
    <property type="entry name" value="NPHP3-like_N"/>
</dbReference>
<feature type="repeat" description="WD" evidence="4">
    <location>
        <begin position="982"/>
        <end position="1023"/>
    </location>
</feature>
<sequence>MTARPNPDCPSYKEWPAVARRRQAAGYGGVGTAAAGGPTSPSKGLLASLPPDVAPLLSRVKANMRLGVTLRGLRRLREQLVAFFGQERFPTVNTNQVKDEFVAPLTAERRCRLVELPGMVDPEDQGPPMYFISHACRNKTARLFDYVLDYLKAAGEGTTVWLDVFAVNQHEDSPAHASDMRTFGDCVAACSGGAIVVMDMGEINPATRAWCIYEWAHALAVHGPDGFHLQLTPAERAAIAGKINFDSAEAGPKDKAMIREAVLTQHGSTTAFDTALKLQLLLEPLSYSVDLRRLLRRAEGTAWALEPVVSWLRQGEGGSRVLCISSGAGEGKSTISAVLCSSGGQLGQLPAGSVVAFHFLKYSDQRRLDPVRIVKSLAFQLARRIPSIAEALLGCRVDAVAQLSDVEEAFAALLLAPLQGLAQGPSRPAPLVLLIDALDEADPLSEQLGGGSSRAQFPLPVGNRALQLVAKQLARLPPWVRFIFTTRPEAASGQAVPCLHRAFGGEGAVTLVRPSQLRAEPGAGAGASSGGGSGGVMVYHTAREAAAADAVAGSSLPAPPPEPTIADVYDVYGGVFKTWFGRLEGSKAASAVRDLIGVLQAAKEPLGQSSLAQLGLAESVPLLPGSPTLFFVDEHRLYSLHKSLGDWLLDPARSGAFAANTLRGHELLGLLLARTWRNSPAQAYALQHALAHLGAAARPGGGRQGSAEAEAALDGLLADWGFLEAVSALGSLPSHTALSNDVWRWLGAEQHVLASKPSVEEMVAHALDTAPYRTEVNRLALRHRGRDSAPWRTHALLGATGAGRSNQWTAQRFVLRGHESSVTDVAVSPDGRAVASCSADMTARLWDAASGQCTATLEGHMWEVSVVFSPDGQTLASFDNEVVRLWEVASGKQVATLEDDKRRPQSGAFSPDGKTLACFGGKDKIWLWDIESGQLSSTEVVAGCDSVKGLAFSPDGTTLAAGCFDRTVRLWDTHSWQPIGTLEGHTDTVYRVAFSADGKTLASCGSDNTVRLWDPASGQCLATLEGHTDIVWALAFSPDGKTLVSGCKDNTVRLWEASVDRASPEGHSSSVACVAFGPDGSLLASAGCRDRTVRLWDPASGLCTSRIEGLPEHVQALAFSPDGSTLATGGSDSQACLWSVATGQCTASLEGHEGWVNAVAFSPDGKRLASGGNDQTARLWDTASGRCTATLEGHRQAVNAVAFSPDGRTLASGSGANENYSTTPADNTPGAARGWARWTSSLGAALAASTRSNMQSVWLWDMASKRCVRKLAAYEGWAEGVAFSPDGRTLAGANVDKTVCLWDVGTGHCHARLEGHSDPVVAVAFSPDGRSLASGGNDKMVRLWQDMAPQDPRWALQRCALAGDAAGVRRLLEAEGPGIASFSPPKTGWTPLHAACKAGDVEGVRLLLAAGASPDAATPKGDAAERFGGGETPLHVACGAEHGAVVWALLGAGSDAGAAMDLSAAEDTRAATPLHLACLAGSTEAVAALLEAGGKPQLEAAVVMGPDGLPMLGSCLGFGREAARLTPLQVACARGLVEVAALLLGAGASVSAALEPGGETPLHLASVTDQAPTDAAVAATIGALLKAGAALEAATQTGATALQYACNAGSAAAVRALLQAGANKDLAIPDGYTLLHMACAPARVRSPYSPIEEAGAPGGPGQVEVVRALLAAGVPLEATSKGGFTALHVACWQGRTEAARALLEAGADQDAATQADGLTPLHMACAGGRFGATRALLEAGARRDAKTSDGSTALDLAEGRGELLELLEGWGGAELAAKLAAMDEWQRQNPRSQLYR</sequence>
<feature type="repeat" description="WD" evidence="4">
    <location>
        <begin position="1191"/>
        <end position="1214"/>
    </location>
</feature>
<dbReference type="PROSITE" id="PS50082">
    <property type="entry name" value="WD_REPEATS_2"/>
    <property type="match status" value="10"/>
</dbReference>
<dbReference type="Proteomes" id="UP000612055">
    <property type="component" value="Unassembled WGS sequence"/>
</dbReference>
<organism evidence="6 7">
    <name type="scientific">Edaphochlamys debaryana</name>
    <dbReference type="NCBI Taxonomy" id="47281"/>
    <lineage>
        <taxon>Eukaryota</taxon>
        <taxon>Viridiplantae</taxon>
        <taxon>Chlorophyta</taxon>
        <taxon>core chlorophytes</taxon>
        <taxon>Chlorophyceae</taxon>
        <taxon>CS clade</taxon>
        <taxon>Chlamydomonadales</taxon>
        <taxon>Chlamydomonadales incertae sedis</taxon>
        <taxon>Edaphochlamys</taxon>
    </lineage>
</organism>
<dbReference type="Pfam" id="PF12796">
    <property type="entry name" value="Ank_2"/>
    <property type="match status" value="2"/>
</dbReference>
<feature type="repeat" description="WD" evidence="4">
    <location>
        <begin position="1024"/>
        <end position="1056"/>
    </location>
</feature>
<dbReference type="PROSITE" id="PS50297">
    <property type="entry name" value="ANK_REP_REGION"/>
    <property type="match status" value="7"/>
</dbReference>
<feature type="repeat" description="ANK" evidence="3">
    <location>
        <begin position="1682"/>
        <end position="1714"/>
    </location>
</feature>
<feature type="repeat" description="ANK" evidence="3">
    <location>
        <begin position="1387"/>
        <end position="1419"/>
    </location>
</feature>
<evidence type="ECO:0000313" key="7">
    <source>
        <dbReference type="Proteomes" id="UP000612055"/>
    </source>
</evidence>
<dbReference type="SUPFAM" id="SSF48403">
    <property type="entry name" value="Ankyrin repeat"/>
    <property type="match status" value="1"/>
</dbReference>
<dbReference type="EMBL" id="JAEHOE010000050">
    <property type="protein sequence ID" value="KAG2491745.1"/>
    <property type="molecule type" value="Genomic_DNA"/>
</dbReference>
<dbReference type="PROSITE" id="PS50294">
    <property type="entry name" value="WD_REPEATS_REGION"/>
    <property type="match status" value="9"/>
</dbReference>
<dbReference type="PANTHER" id="PTHR19879">
    <property type="entry name" value="TRANSCRIPTION INITIATION FACTOR TFIID"/>
    <property type="match status" value="1"/>
</dbReference>
<dbReference type="InterPro" id="IPR001680">
    <property type="entry name" value="WD40_rpt"/>
</dbReference>
<evidence type="ECO:0000256" key="3">
    <source>
        <dbReference type="PROSITE-ProRule" id="PRU00023"/>
    </source>
</evidence>
<evidence type="ECO:0000256" key="1">
    <source>
        <dbReference type="ARBA" id="ARBA00022574"/>
    </source>
</evidence>
<proteinExistence type="predicted"/>
<feature type="repeat" description="ANK" evidence="3">
    <location>
        <begin position="1469"/>
        <end position="1501"/>
    </location>
</feature>
<feature type="repeat" description="ANK" evidence="3">
    <location>
        <begin position="1523"/>
        <end position="1555"/>
    </location>
</feature>
<dbReference type="InterPro" id="IPR020472">
    <property type="entry name" value="WD40_PAC1"/>
</dbReference>
<dbReference type="PANTHER" id="PTHR19879:SF9">
    <property type="entry name" value="TRANSCRIPTION INITIATION FACTOR TFIID SUBUNIT 5"/>
    <property type="match status" value="1"/>
</dbReference>
<feature type="repeat" description="WD" evidence="4">
    <location>
        <begin position="1064"/>
        <end position="1097"/>
    </location>
</feature>
<dbReference type="SMART" id="SM00320">
    <property type="entry name" value="WD40"/>
    <property type="match status" value="12"/>
</dbReference>
<accession>A0A835XXL5</accession>
<dbReference type="OrthoDB" id="7875889at2759"/>
<feature type="repeat" description="ANK" evidence="3">
    <location>
        <begin position="1716"/>
        <end position="1748"/>
    </location>
</feature>
<evidence type="ECO:0000256" key="2">
    <source>
        <dbReference type="ARBA" id="ARBA00022737"/>
    </source>
</evidence>
<dbReference type="InterPro" id="IPR002110">
    <property type="entry name" value="Ankyrin_rpt"/>
</dbReference>
<feature type="repeat" description="ANK" evidence="3">
    <location>
        <begin position="1429"/>
        <end position="1461"/>
    </location>
</feature>
<evidence type="ECO:0000259" key="5">
    <source>
        <dbReference type="Pfam" id="PF24883"/>
    </source>
</evidence>
<dbReference type="PROSITE" id="PS50088">
    <property type="entry name" value="ANK_REPEAT"/>
    <property type="match status" value="8"/>
</dbReference>
<dbReference type="InterPro" id="IPR015943">
    <property type="entry name" value="WD40/YVTN_repeat-like_dom_sf"/>
</dbReference>
<dbReference type="CDD" id="cd00200">
    <property type="entry name" value="WD40"/>
    <property type="match status" value="1"/>
</dbReference>
<dbReference type="InterPro" id="IPR019775">
    <property type="entry name" value="WD40_repeat_CS"/>
</dbReference>
<feature type="repeat" description="ANK" evidence="3">
    <location>
        <begin position="1597"/>
        <end position="1629"/>
    </location>
</feature>
<dbReference type="PRINTS" id="PR00320">
    <property type="entry name" value="GPROTEINBRPT"/>
</dbReference>
<feature type="domain" description="Nephrocystin 3-like N-terminal" evidence="5">
    <location>
        <begin position="308"/>
        <end position="444"/>
    </location>
</feature>
<dbReference type="Gene3D" id="2.130.10.10">
    <property type="entry name" value="YVTN repeat-like/Quinoprotein amine dehydrogenase"/>
    <property type="match status" value="5"/>
</dbReference>
<dbReference type="Pfam" id="PF00023">
    <property type="entry name" value="Ank"/>
    <property type="match status" value="3"/>
</dbReference>
<keyword evidence="2" id="KW-0677">Repeat</keyword>
<dbReference type="Pfam" id="PF24883">
    <property type="entry name" value="NPHP3_N"/>
    <property type="match status" value="1"/>
</dbReference>
<evidence type="ECO:0000313" key="6">
    <source>
        <dbReference type="EMBL" id="KAG2491745.1"/>
    </source>
</evidence>